<proteinExistence type="predicted"/>
<dbReference type="EnsemblMetazoa" id="CPIJ005311-RA">
    <property type="protein sequence ID" value="CPIJ005311-PA"/>
    <property type="gene ID" value="CPIJ005311"/>
</dbReference>
<evidence type="ECO:0000313" key="2">
    <source>
        <dbReference type="EMBL" id="EDS44356.1"/>
    </source>
</evidence>
<feature type="signal peptide" evidence="1">
    <location>
        <begin position="1"/>
        <end position="19"/>
    </location>
</feature>
<evidence type="ECO:0000256" key="1">
    <source>
        <dbReference type="SAM" id="SignalP"/>
    </source>
</evidence>
<reference evidence="3" key="2">
    <citation type="submission" date="2021-02" db="UniProtKB">
        <authorList>
            <consortium name="EnsemblMetazoa"/>
        </authorList>
    </citation>
    <scope>IDENTIFICATION</scope>
    <source>
        <strain evidence="3">JHB</strain>
    </source>
</reference>
<organism>
    <name type="scientific">Culex quinquefasciatus</name>
    <name type="common">Southern house mosquito</name>
    <name type="synonym">Culex pungens</name>
    <dbReference type="NCBI Taxonomy" id="7176"/>
    <lineage>
        <taxon>Eukaryota</taxon>
        <taxon>Metazoa</taxon>
        <taxon>Ecdysozoa</taxon>
        <taxon>Arthropoda</taxon>
        <taxon>Hexapoda</taxon>
        <taxon>Insecta</taxon>
        <taxon>Pterygota</taxon>
        <taxon>Neoptera</taxon>
        <taxon>Endopterygota</taxon>
        <taxon>Diptera</taxon>
        <taxon>Nematocera</taxon>
        <taxon>Culicoidea</taxon>
        <taxon>Culicidae</taxon>
        <taxon>Culicinae</taxon>
        <taxon>Culicini</taxon>
        <taxon>Culex</taxon>
        <taxon>Culex</taxon>
    </lineage>
</organism>
<sequence length="53" mass="6234">MEQFLLGVVALVIVYKCLRMDTVSDGYPIPDSERQFELIRARIDYKDRVDQPM</sequence>
<dbReference type="EMBL" id="DS231895">
    <property type="protein sequence ID" value="EDS44356.1"/>
    <property type="molecule type" value="Genomic_DNA"/>
</dbReference>
<keyword evidence="1" id="KW-0732">Signal</keyword>
<dbReference type="KEGG" id="cqu:CpipJ_CPIJ005311"/>
<evidence type="ECO:0000313" key="4">
    <source>
        <dbReference type="Proteomes" id="UP000002320"/>
    </source>
</evidence>
<dbReference type="InParanoid" id="B0WD84"/>
<gene>
    <name evidence="3" type="primary">6036683</name>
    <name evidence="2" type="ORF">CpipJ_CPIJ005311</name>
</gene>
<name>B0WD84_CULQU</name>
<feature type="chain" id="PRO_5014566636" evidence="1">
    <location>
        <begin position="20"/>
        <end position="53"/>
    </location>
</feature>
<dbReference type="HOGENOM" id="CLU_3070750_0_0_1"/>
<dbReference type="AlphaFoldDB" id="B0WD84"/>
<dbReference type="VEuPathDB" id="VectorBase:CPIJ005311"/>
<accession>B0WD84</accession>
<protein>
    <submittedName>
        <fullName evidence="2 3">Uncharacterized protein</fullName>
    </submittedName>
</protein>
<reference evidence="2" key="1">
    <citation type="submission" date="2007-03" db="EMBL/GenBank/DDBJ databases">
        <title>Annotation of Culex pipiens quinquefasciatus.</title>
        <authorList>
            <consortium name="The Broad Institute Genome Sequencing Platform"/>
            <person name="Atkinson P.W."/>
            <person name="Hemingway J."/>
            <person name="Christensen B.M."/>
            <person name="Higgs S."/>
            <person name="Kodira C."/>
            <person name="Hannick L."/>
            <person name="Megy K."/>
            <person name="O'Leary S."/>
            <person name="Pearson M."/>
            <person name="Haas B.J."/>
            <person name="Mauceli E."/>
            <person name="Wortman J.R."/>
            <person name="Lee N.H."/>
            <person name="Guigo R."/>
            <person name="Stanke M."/>
            <person name="Alvarado L."/>
            <person name="Amedeo P."/>
            <person name="Antoine C.H."/>
            <person name="Arensburger P."/>
            <person name="Bidwell S.L."/>
            <person name="Crawford M."/>
            <person name="Camaro F."/>
            <person name="Devon K."/>
            <person name="Engels R."/>
            <person name="Hammond M."/>
            <person name="Howarth C."/>
            <person name="Koehrsen M."/>
            <person name="Lawson D."/>
            <person name="Montgomery P."/>
            <person name="Nene V."/>
            <person name="Nusbaum C."/>
            <person name="Puiu D."/>
            <person name="Romero-Severson J."/>
            <person name="Severson D.W."/>
            <person name="Shumway M."/>
            <person name="Sisk P."/>
            <person name="Stolte C."/>
            <person name="Zeng Q."/>
            <person name="Eisenstadt E."/>
            <person name="Fraser-Liggett C."/>
            <person name="Strausberg R."/>
            <person name="Galagan J."/>
            <person name="Birren B."/>
            <person name="Collins F.H."/>
        </authorList>
    </citation>
    <scope>NUCLEOTIDE SEQUENCE [LARGE SCALE GENOMIC DNA]</scope>
    <source>
        <strain evidence="2">JHB</strain>
    </source>
</reference>
<dbReference type="Proteomes" id="UP000002320">
    <property type="component" value="Unassembled WGS sequence"/>
</dbReference>
<evidence type="ECO:0000313" key="3">
    <source>
        <dbReference type="EnsemblMetazoa" id="CPIJ005311-PA"/>
    </source>
</evidence>
<keyword evidence="4" id="KW-1185">Reference proteome</keyword>